<name>A0A139BW26_9PROT</name>
<dbReference type="AlphaFoldDB" id="A0A139BW26"/>
<proteinExistence type="predicted"/>
<gene>
    <name evidence="2" type="ORF">AWT59_0780</name>
</gene>
<evidence type="ECO:0000313" key="3">
    <source>
        <dbReference type="Proteomes" id="UP000070578"/>
    </source>
</evidence>
<accession>A0A139BW26</accession>
<feature type="transmembrane region" description="Helical" evidence="1">
    <location>
        <begin position="35"/>
        <end position="54"/>
    </location>
</feature>
<sequence>MTSIKNYSRLAAAGALISGILLGGDVILYLHNSRYLLADVLVFLTMLVCLGYLVRQAGENFRNASDSLSSSGHEFLQESSAFHVQLGNEISEQLSSAHTELGNTQAILNDAISRLVSNFIAISDGVRDLSRHTNDFSKQIQDLAADVGRSLAVPEYPGSNPAESNAALAAESSRHIQAMTAYLNSFNQIVADNALELNMISANVEQNVLVVISTLQFQDMSSQLIEHARMRMAALQEVASEMGKGKGKSGSPTHKEYMEQIAAYNLLLDKYVVSLNRQKANPVAQKNFGTGDIELF</sequence>
<evidence type="ECO:0008006" key="4">
    <source>
        <dbReference type="Google" id="ProtNLM"/>
    </source>
</evidence>
<feature type="transmembrane region" description="Helical" evidence="1">
    <location>
        <begin position="7"/>
        <end position="29"/>
    </location>
</feature>
<evidence type="ECO:0000256" key="1">
    <source>
        <dbReference type="SAM" id="Phobius"/>
    </source>
</evidence>
<evidence type="ECO:0000313" key="2">
    <source>
        <dbReference type="EMBL" id="KXS33113.1"/>
    </source>
</evidence>
<organism evidence="2 3">
    <name type="scientific">Candidatus Gallionella acididurans</name>
    <dbReference type="NCBI Taxonomy" id="1796491"/>
    <lineage>
        <taxon>Bacteria</taxon>
        <taxon>Pseudomonadati</taxon>
        <taxon>Pseudomonadota</taxon>
        <taxon>Betaproteobacteria</taxon>
        <taxon>Nitrosomonadales</taxon>
        <taxon>Gallionellaceae</taxon>
        <taxon>Gallionella</taxon>
    </lineage>
</organism>
<comment type="caution">
    <text evidence="2">The sequence shown here is derived from an EMBL/GenBank/DDBJ whole genome shotgun (WGS) entry which is preliminary data.</text>
</comment>
<dbReference type="EMBL" id="LSLI01000011">
    <property type="protein sequence ID" value="KXS33113.1"/>
    <property type="molecule type" value="Genomic_DNA"/>
</dbReference>
<keyword evidence="1" id="KW-1133">Transmembrane helix</keyword>
<reference evidence="2 3" key="2">
    <citation type="submission" date="2016-03" db="EMBL/GenBank/DDBJ databases">
        <title>New uncultured bacterium of the family Gallionellaceae from acid mine drainage: description and reconstruction of genome based on metagenomic analysis of microbial community.</title>
        <authorList>
            <person name="Kadnikov V."/>
            <person name="Ivasenko D."/>
            <person name="Beletsky A."/>
            <person name="Mardanov A."/>
            <person name="Danilova E."/>
            <person name="Pimenov N."/>
            <person name="Karnachuk O."/>
            <person name="Ravin N."/>
        </authorList>
    </citation>
    <scope>NUCLEOTIDE SEQUENCE [LARGE SCALE GENOMIC DNA]</scope>
    <source>
        <strain evidence="2">ShG14-8</strain>
    </source>
</reference>
<dbReference type="Proteomes" id="UP000070578">
    <property type="component" value="Unassembled WGS sequence"/>
</dbReference>
<reference evidence="2 3" key="1">
    <citation type="submission" date="2016-02" db="EMBL/GenBank/DDBJ databases">
        <authorList>
            <person name="Wen L."/>
            <person name="He K."/>
            <person name="Yang H."/>
        </authorList>
    </citation>
    <scope>NUCLEOTIDE SEQUENCE [LARGE SCALE GENOMIC DNA]</scope>
    <source>
        <strain evidence="2">ShG14-8</strain>
    </source>
</reference>
<protein>
    <recommendedName>
        <fullName evidence="4">Methyl-accepting chemotaxis protein</fullName>
    </recommendedName>
</protein>
<keyword evidence="1" id="KW-0472">Membrane</keyword>
<keyword evidence="1" id="KW-0812">Transmembrane</keyword>